<gene>
    <name evidence="2" type="ORF">O0I10_002363</name>
</gene>
<evidence type="ECO:0000313" key="3">
    <source>
        <dbReference type="Proteomes" id="UP001234581"/>
    </source>
</evidence>
<proteinExistence type="predicted"/>
<dbReference type="InterPro" id="IPR045851">
    <property type="entry name" value="AMP-bd_C_sf"/>
</dbReference>
<organism evidence="2 3">
    <name type="scientific">Lichtheimia ornata</name>
    <dbReference type="NCBI Taxonomy" id="688661"/>
    <lineage>
        <taxon>Eukaryota</taxon>
        <taxon>Fungi</taxon>
        <taxon>Fungi incertae sedis</taxon>
        <taxon>Mucoromycota</taxon>
        <taxon>Mucoromycotina</taxon>
        <taxon>Mucoromycetes</taxon>
        <taxon>Mucorales</taxon>
        <taxon>Lichtheimiaceae</taxon>
        <taxon>Lichtheimia</taxon>
    </lineage>
</organism>
<feature type="domain" description="AMP-dependent synthetase/ligase" evidence="1">
    <location>
        <begin position="12"/>
        <end position="146"/>
    </location>
</feature>
<reference evidence="2 3" key="1">
    <citation type="submission" date="2023-03" db="EMBL/GenBank/DDBJ databases">
        <title>Genome sequence of Lichtheimia ornata CBS 291.66.</title>
        <authorList>
            <person name="Mohabir J.T."/>
            <person name="Shea T.P."/>
            <person name="Kurbessoian T."/>
            <person name="Berby B."/>
            <person name="Fontaine J."/>
            <person name="Livny J."/>
            <person name="Gnirke A."/>
            <person name="Stajich J.E."/>
            <person name="Cuomo C.A."/>
        </authorList>
    </citation>
    <scope>NUCLEOTIDE SEQUENCE [LARGE SCALE GENOMIC DNA]</scope>
    <source>
        <strain evidence="2">CBS 291.66</strain>
    </source>
</reference>
<keyword evidence="3" id="KW-1185">Reference proteome</keyword>
<dbReference type="InterPro" id="IPR000873">
    <property type="entry name" value="AMP-dep_synth/lig_dom"/>
</dbReference>
<dbReference type="RefSeq" id="XP_058346944.1">
    <property type="nucleotide sequence ID" value="XM_058482446.1"/>
</dbReference>
<dbReference type="GO" id="GO:0016405">
    <property type="term" value="F:CoA-ligase activity"/>
    <property type="evidence" value="ECO:0007669"/>
    <property type="project" value="TreeGrafter"/>
</dbReference>
<dbReference type="InterPro" id="IPR042099">
    <property type="entry name" value="ANL_N_sf"/>
</dbReference>
<dbReference type="EMBL" id="JARTCD010000006">
    <property type="protein sequence ID" value="KAJ8662031.1"/>
    <property type="molecule type" value="Genomic_DNA"/>
</dbReference>
<sequence>MRFLDGVSNLNRVLSKVQEFGITLIYTLKSQTLYDIAYQPEANAYNYDLSMLRLVCTRGQPIPRDTLLRAGASLQATMVNFFASTETGVVLAHSSTKPPYYEKMGMYANAASTTGIKVVDEKGQEASSNVEGEMLIKGPMNAVGYYKRPDLTAKAFDNEGYYHTSDMFTVDQENHFINLGRETDAIKTKNCNIYPIQLEDICVLFDGVKQCVAVGVSNTHSAGDHPHVFIVPTKGTIFDQDKISQLITFVNERVADKTMKLDANGVTLLKELPDSKNYKLDRKKLRQMANNEIHE</sequence>
<protein>
    <recommendedName>
        <fullName evidence="1">AMP-dependent synthetase/ligase domain-containing protein</fullName>
    </recommendedName>
</protein>
<dbReference type="SUPFAM" id="SSF56801">
    <property type="entry name" value="Acetyl-CoA synthetase-like"/>
    <property type="match status" value="1"/>
</dbReference>
<dbReference type="Gene3D" id="3.30.300.30">
    <property type="match status" value="1"/>
</dbReference>
<name>A0AAD7Y1W4_9FUNG</name>
<dbReference type="GeneID" id="83209780"/>
<dbReference type="Gene3D" id="3.40.50.12780">
    <property type="entry name" value="N-terminal domain of ligase-like"/>
    <property type="match status" value="1"/>
</dbReference>
<comment type="caution">
    <text evidence="2">The sequence shown here is derived from an EMBL/GenBank/DDBJ whole genome shotgun (WGS) entry which is preliminary data.</text>
</comment>
<accession>A0AAD7Y1W4</accession>
<evidence type="ECO:0000313" key="2">
    <source>
        <dbReference type="EMBL" id="KAJ8662031.1"/>
    </source>
</evidence>
<dbReference type="Pfam" id="PF00501">
    <property type="entry name" value="AMP-binding"/>
    <property type="match status" value="1"/>
</dbReference>
<dbReference type="AlphaFoldDB" id="A0AAD7Y1W4"/>
<dbReference type="Proteomes" id="UP001234581">
    <property type="component" value="Unassembled WGS sequence"/>
</dbReference>
<dbReference type="PANTHER" id="PTHR24096">
    <property type="entry name" value="LONG-CHAIN-FATTY-ACID--COA LIGASE"/>
    <property type="match status" value="1"/>
</dbReference>
<evidence type="ECO:0000259" key="1">
    <source>
        <dbReference type="Pfam" id="PF00501"/>
    </source>
</evidence>